<feature type="non-terminal residue" evidence="10">
    <location>
        <position position="1"/>
    </location>
</feature>
<accession>A0A8X7WZ18</accession>
<evidence type="ECO:0000256" key="7">
    <source>
        <dbReference type="ARBA" id="ARBA00023224"/>
    </source>
</evidence>
<gene>
    <name evidence="10" type="primary">Gpr141</name>
    <name evidence="10" type="ORF">GTO96_0018139</name>
</gene>
<feature type="non-terminal residue" evidence="10">
    <location>
        <position position="299"/>
    </location>
</feature>
<dbReference type="Gene3D" id="1.20.1070.10">
    <property type="entry name" value="Rhodopsin 7-helix transmembrane proteins"/>
    <property type="match status" value="1"/>
</dbReference>
<dbReference type="InterPro" id="IPR017452">
    <property type="entry name" value="GPCR_Rhodpsn_7TM"/>
</dbReference>
<feature type="transmembrane region" description="Helical" evidence="8">
    <location>
        <begin position="187"/>
        <end position="212"/>
    </location>
</feature>
<dbReference type="EMBL" id="JAATIS010007298">
    <property type="protein sequence ID" value="KAG2458259.1"/>
    <property type="molecule type" value="Genomic_DNA"/>
</dbReference>
<dbReference type="InterPro" id="IPR047160">
    <property type="entry name" value="GP183-like"/>
</dbReference>
<evidence type="ECO:0000256" key="5">
    <source>
        <dbReference type="ARBA" id="ARBA00023136"/>
    </source>
</evidence>
<keyword evidence="5 8" id="KW-0472">Membrane</keyword>
<keyword evidence="7" id="KW-0807">Transducer</keyword>
<evidence type="ECO:0000256" key="3">
    <source>
        <dbReference type="ARBA" id="ARBA00022989"/>
    </source>
</evidence>
<protein>
    <submittedName>
        <fullName evidence="10">GP141 protein</fullName>
    </submittedName>
</protein>
<feature type="transmembrane region" description="Helical" evidence="8">
    <location>
        <begin position="20"/>
        <end position="45"/>
    </location>
</feature>
<dbReference type="Proteomes" id="UP000886611">
    <property type="component" value="Unassembled WGS sequence"/>
</dbReference>
<dbReference type="PRINTS" id="PR00237">
    <property type="entry name" value="GPCRRHODOPSN"/>
</dbReference>
<evidence type="ECO:0000256" key="1">
    <source>
        <dbReference type="ARBA" id="ARBA00004141"/>
    </source>
</evidence>
<keyword evidence="11" id="KW-1185">Reference proteome</keyword>
<dbReference type="GO" id="GO:0008142">
    <property type="term" value="F:oxysterol binding"/>
    <property type="evidence" value="ECO:0007669"/>
    <property type="project" value="InterPro"/>
</dbReference>
<keyword evidence="2 8" id="KW-0812">Transmembrane</keyword>
<evidence type="ECO:0000313" key="10">
    <source>
        <dbReference type="EMBL" id="KAG2458259.1"/>
    </source>
</evidence>
<feature type="transmembrane region" description="Helical" evidence="8">
    <location>
        <begin position="264"/>
        <end position="285"/>
    </location>
</feature>
<dbReference type="PRINTS" id="PR01157">
    <property type="entry name" value="P2YPURNOCPTR"/>
</dbReference>
<evidence type="ECO:0000256" key="8">
    <source>
        <dbReference type="SAM" id="Phobius"/>
    </source>
</evidence>
<keyword evidence="4" id="KW-0297">G-protein coupled receptor</keyword>
<evidence type="ECO:0000256" key="6">
    <source>
        <dbReference type="ARBA" id="ARBA00023170"/>
    </source>
</evidence>
<feature type="transmembrane region" description="Helical" evidence="8">
    <location>
        <begin position="232"/>
        <end position="252"/>
    </location>
</feature>
<comment type="subcellular location">
    <subcellularLocation>
        <location evidence="1">Membrane</location>
        <topology evidence="1">Multi-pass membrane protein</topology>
    </subcellularLocation>
</comment>
<feature type="transmembrane region" description="Helical" evidence="8">
    <location>
        <begin position="57"/>
        <end position="79"/>
    </location>
</feature>
<evidence type="ECO:0000313" key="11">
    <source>
        <dbReference type="Proteomes" id="UP000886611"/>
    </source>
</evidence>
<feature type="transmembrane region" description="Helical" evidence="8">
    <location>
        <begin position="99"/>
        <end position="120"/>
    </location>
</feature>
<evidence type="ECO:0000259" key="9">
    <source>
        <dbReference type="PROSITE" id="PS50262"/>
    </source>
</evidence>
<dbReference type="InterPro" id="IPR000276">
    <property type="entry name" value="GPCR_Rhodpsn"/>
</dbReference>
<feature type="transmembrane region" description="Helical" evidence="8">
    <location>
        <begin position="132"/>
        <end position="154"/>
    </location>
</feature>
<dbReference type="Pfam" id="PF00001">
    <property type="entry name" value="7tm_1"/>
    <property type="match status" value="1"/>
</dbReference>
<keyword evidence="6" id="KW-0675">Receptor</keyword>
<sequence length="299" mass="34822">MTSYNCKNNSHSETEKEEHGIILATTYSIVLLGGSVGVVLMIFILKSNIKSVTTTAVLNLIAVHILLLLTVPFRIHYYVTGKWIFSMPFCKLVSAMIHAHMYIAFIFYVIILVTRYVVYFNKMNKMEFYRKLHALGASAGIWAVITIIIFPIYLSQYGNTCNTEPNNEECFHFENALSQRAVRVLNYIIIIIMILVVCLLLICQLYIIWKVVSKYRQFSYQHQEFWAQIKSFSFVIIMVICFIPYHIFRIYFMESSEENYSLKYFQNEMVLALTAFSCFDLIIFLGRGSHLHCSTLCKR</sequence>
<organism evidence="10 11">
    <name type="scientific">Polypterus senegalus</name>
    <name type="common">Senegal bichir</name>
    <dbReference type="NCBI Taxonomy" id="55291"/>
    <lineage>
        <taxon>Eukaryota</taxon>
        <taxon>Metazoa</taxon>
        <taxon>Chordata</taxon>
        <taxon>Craniata</taxon>
        <taxon>Vertebrata</taxon>
        <taxon>Euteleostomi</taxon>
        <taxon>Actinopterygii</taxon>
        <taxon>Polypteriformes</taxon>
        <taxon>Polypteridae</taxon>
        <taxon>Polypterus</taxon>
    </lineage>
</organism>
<keyword evidence="3 8" id="KW-1133">Transmembrane helix</keyword>
<feature type="domain" description="G-protein coupled receptors family 1 profile" evidence="9">
    <location>
        <begin position="34"/>
        <end position="284"/>
    </location>
</feature>
<evidence type="ECO:0000256" key="2">
    <source>
        <dbReference type="ARBA" id="ARBA00022692"/>
    </source>
</evidence>
<dbReference type="PROSITE" id="PS50262">
    <property type="entry name" value="G_PROTEIN_RECEP_F1_2"/>
    <property type="match status" value="1"/>
</dbReference>
<dbReference type="AlphaFoldDB" id="A0A8X7WZ18"/>
<dbReference type="GO" id="GO:0016020">
    <property type="term" value="C:membrane"/>
    <property type="evidence" value="ECO:0007669"/>
    <property type="project" value="UniProtKB-SubCell"/>
</dbReference>
<dbReference type="GO" id="GO:0004930">
    <property type="term" value="F:G protein-coupled receptor activity"/>
    <property type="evidence" value="ECO:0007669"/>
    <property type="project" value="UniProtKB-KW"/>
</dbReference>
<evidence type="ECO:0000256" key="4">
    <source>
        <dbReference type="ARBA" id="ARBA00023040"/>
    </source>
</evidence>
<dbReference type="PANTHER" id="PTHR24237:SF35">
    <property type="entry name" value="G-PROTEIN COUPLED RECEPTOR 141-RELATED"/>
    <property type="match status" value="1"/>
</dbReference>
<dbReference type="SUPFAM" id="SSF81321">
    <property type="entry name" value="Family A G protein-coupled receptor-like"/>
    <property type="match status" value="1"/>
</dbReference>
<proteinExistence type="predicted"/>
<reference evidence="10 11" key="1">
    <citation type="journal article" date="2021" name="Cell">
        <title>Tracing the genetic footprints of vertebrate landing in non-teleost ray-finned fishes.</title>
        <authorList>
            <person name="Bi X."/>
            <person name="Wang K."/>
            <person name="Yang L."/>
            <person name="Pan H."/>
            <person name="Jiang H."/>
            <person name="Wei Q."/>
            <person name="Fang M."/>
            <person name="Yu H."/>
            <person name="Zhu C."/>
            <person name="Cai Y."/>
            <person name="He Y."/>
            <person name="Gan X."/>
            <person name="Zeng H."/>
            <person name="Yu D."/>
            <person name="Zhu Y."/>
            <person name="Jiang H."/>
            <person name="Qiu Q."/>
            <person name="Yang H."/>
            <person name="Zhang Y.E."/>
            <person name="Wang W."/>
            <person name="Zhu M."/>
            <person name="He S."/>
            <person name="Zhang G."/>
        </authorList>
    </citation>
    <scope>NUCLEOTIDE SEQUENCE [LARGE SCALE GENOMIC DNA]</scope>
    <source>
        <strain evidence="10">Bchr_013</strain>
    </source>
</reference>
<comment type="caution">
    <text evidence="10">The sequence shown here is derived from an EMBL/GenBank/DDBJ whole genome shotgun (WGS) entry which is preliminary data.</text>
</comment>
<dbReference type="OrthoDB" id="9947118at2759"/>
<dbReference type="PANTHER" id="PTHR24237">
    <property type="entry name" value="G-PROTEIN COUPLED RECEPTOR"/>
    <property type="match status" value="1"/>
</dbReference>
<name>A0A8X7WZ18_POLSE</name>